<dbReference type="STRING" id="270498.CHK_0769"/>
<evidence type="ECO:0000313" key="2">
    <source>
        <dbReference type="Proteomes" id="UP000034076"/>
    </source>
</evidence>
<protein>
    <recommendedName>
        <fullName evidence="3">L-2-amino-thiazoline-4-carboxylic acid hydrolase</fullName>
    </recommendedName>
</protein>
<accession>A0A0M2NHH2</accession>
<gene>
    <name evidence="1" type="ORF">CHK_0769</name>
</gene>
<evidence type="ECO:0000313" key="1">
    <source>
        <dbReference type="EMBL" id="KKI51603.1"/>
    </source>
</evidence>
<reference evidence="1 2" key="1">
    <citation type="submission" date="2015-04" db="EMBL/GenBank/DDBJ databases">
        <title>Draft genome sequence of bacteremic isolate Catabacter hongkongensis type strain HKU16T.</title>
        <authorList>
            <person name="Lau S.K."/>
            <person name="Teng J.L."/>
            <person name="Huang Y."/>
            <person name="Curreem S.O."/>
            <person name="Tsui S.K."/>
            <person name="Woo P.C."/>
        </authorList>
    </citation>
    <scope>NUCLEOTIDE SEQUENCE [LARGE SCALE GENOMIC DNA]</scope>
    <source>
        <strain evidence="1 2">HKU16</strain>
    </source>
</reference>
<dbReference type="RefSeq" id="WP_046442716.1">
    <property type="nucleotide sequence ID" value="NZ_LAYJ01000068.1"/>
</dbReference>
<proteinExistence type="predicted"/>
<keyword evidence="2" id="KW-1185">Reference proteome</keyword>
<organism evidence="1 2">
    <name type="scientific">Christensenella hongkongensis</name>
    <dbReference type="NCBI Taxonomy" id="270498"/>
    <lineage>
        <taxon>Bacteria</taxon>
        <taxon>Bacillati</taxon>
        <taxon>Bacillota</taxon>
        <taxon>Clostridia</taxon>
        <taxon>Christensenellales</taxon>
        <taxon>Christensenellaceae</taxon>
        <taxon>Christensenella</taxon>
    </lineage>
</organism>
<dbReference type="OrthoDB" id="1119271at2"/>
<dbReference type="AlphaFoldDB" id="A0A0M2NHH2"/>
<comment type="caution">
    <text evidence="1">The sequence shown here is derived from an EMBL/GenBank/DDBJ whole genome shotgun (WGS) entry which is preliminary data.</text>
</comment>
<dbReference type="Proteomes" id="UP000034076">
    <property type="component" value="Unassembled WGS sequence"/>
</dbReference>
<dbReference type="EMBL" id="LAYJ01000068">
    <property type="protein sequence ID" value="KKI51603.1"/>
    <property type="molecule type" value="Genomic_DNA"/>
</dbReference>
<name>A0A0M2NHH2_9FIRM</name>
<evidence type="ECO:0008006" key="3">
    <source>
        <dbReference type="Google" id="ProtNLM"/>
    </source>
</evidence>
<sequence>MTIRDYIAAYNMTFGYVEEKFGTEALADLFREISDEYCAHLDECIRDYGVEGCMKYWGGDTGTLSREKIDFKTWMEDGVFHGQIRNCTSVADVRSRGQEPHVGALTYCDHCDALYGHVAEKYGIELHFLPEYNEDGTCAGNCTWYAKEK</sequence>